<dbReference type="Gene3D" id="3.40.140.10">
    <property type="entry name" value="Cytidine Deaminase, domain 2"/>
    <property type="match status" value="1"/>
</dbReference>
<proteinExistence type="predicted"/>
<dbReference type="SUPFAM" id="SSF53927">
    <property type="entry name" value="Cytidine deaminase-like"/>
    <property type="match status" value="1"/>
</dbReference>
<keyword evidence="1" id="KW-0479">Metal-binding</keyword>
<feature type="domain" description="CMP/dCMP-type deaminase" evidence="3">
    <location>
        <begin position="1"/>
        <end position="109"/>
    </location>
</feature>
<reference evidence="4" key="1">
    <citation type="submission" date="2023-02" db="EMBL/GenBank/DDBJ databases">
        <title>Host association and intracellularity evolved multiple times independently in the Rickettsiales.</title>
        <authorList>
            <person name="Castelli M."/>
            <person name="Nardi T."/>
            <person name="Gammuto L."/>
            <person name="Bellinzona G."/>
            <person name="Sabaneyeva E."/>
            <person name="Potekhin A."/>
            <person name="Serra V."/>
            <person name="Petroni G."/>
            <person name="Sassera D."/>
        </authorList>
    </citation>
    <scope>NUCLEOTIDE SEQUENCE</scope>
    <source>
        <strain evidence="4">USBL-36I1</strain>
    </source>
</reference>
<dbReference type="PANTHER" id="PTHR11079">
    <property type="entry name" value="CYTOSINE DEAMINASE FAMILY MEMBER"/>
    <property type="match status" value="1"/>
</dbReference>
<dbReference type="Pfam" id="PF00383">
    <property type="entry name" value="dCMP_cyt_deam_1"/>
    <property type="match status" value="1"/>
</dbReference>
<dbReference type="InterPro" id="IPR002125">
    <property type="entry name" value="CMP_dCMP_dom"/>
</dbReference>
<evidence type="ECO:0000313" key="5">
    <source>
        <dbReference type="Proteomes" id="UP001289135"/>
    </source>
</evidence>
<dbReference type="PROSITE" id="PS51747">
    <property type="entry name" value="CYT_DCMP_DEAMINASES_2"/>
    <property type="match status" value="1"/>
</dbReference>
<evidence type="ECO:0000256" key="2">
    <source>
        <dbReference type="ARBA" id="ARBA00022833"/>
    </source>
</evidence>
<gene>
    <name evidence="4" type="ORF">Lyticum_00760</name>
</gene>
<dbReference type="PROSITE" id="PS00903">
    <property type="entry name" value="CYT_DCMP_DEAMINASES_1"/>
    <property type="match status" value="1"/>
</dbReference>
<dbReference type="AlphaFoldDB" id="A0AAE4VMI2"/>
<dbReference type="CDD" id="cd01285">
    <property type="entry name" value="nucleoside_deaminase"/>
    <property type="match status" value="1"/>
</dbReference>
<dbReference type="InterPro" id="IPR016193">
    <property type="entry name" value="Cytidine_deaminase-like"/>
</dbReference>
<keyword evidence="5" id="KW-1185">Reference proteome</keyword>
<evidence type="ECO:0000313" key="4">
    <source>
        <dbReference type="EMBL" id="MDZ5761574.1"/>
    </source>
</evidence>
<dbReference type="GO" id="GO:0002100">
    <property type="term" value="P:tRNA wobble adenosine to inosine editing"/>
    <property type="evidence" value="ECO:0007669"/>
    <property type="project" value="InterPro"/>
</dbReference>
<evidence type="ECO:0000259" key="3">
    <source>
        <dbReference type="PROSITE" id="PS51747"/>
    </source>
</evidence>
<sequence length="172" mass="19986">MFISFMNNALKNAELSLLNNEVPVGAVLVKNNNIIAEARNCMSLLKNPIKHAEILLVENEIIKIKSKYLNKYDIYVTLQPCDMCLYALRLIRIRRIYFGAYTNSSLQSNITKLNLIKNDNKNKKYIKNDNIDTKNLSKNSNKIEIYGGIMEDKCSNILKKFFKQKRNINIKY</sequence>
<dbReference type="GO" id="GO:0008270">
    <property type="term" value="F:zinc ion binding"/>
    <property type="evidence" value="ECO:0007669"/>
    <property type="project" value="InterPro"/>
</dbReference>
<protein>
    <submittedName>
        <fullName evidence="4">TadA-like nucleoside deaminase</fullName>
    </submittedName>
</protein>
<evidence type="ECO:0000256" key="1">
    <source>
        <dbReference type="ARBA" id="ARBA00022723"/>
    </source>
</evidence>
<name>A0AAE4VMI2_9RICK</name>
<dbReference type="GO" id="GO:0052717">
    <property type="term" value="F:tRNA-specific adenosine-34 deaminase activity"/>
    <property type="evidence" value="ECO:0007669"/>
    <property type="project" value="UniProtKB-EC"/>
</dbReference>
<comment type="caution">
    <text evidence="4">The sequence shown here is derived from an EMBL/GenBank/DDBJ whole genome shotgun (WGS) entry which is preliminary data.</text>
</comment>
<dbReference type="InterPro" id="IPR016192">
    <property type="entry name" value="APOBEC/CMP_deaminase_Zn-bd"/>
</dbReference>
<accession>A0AAE4VMI2</accession>
<dbReference type="EMBL" id="JARGYU010000003">
    <property type="protein sequence ID" value="MDZ5761574.1"/>
    <property type="molecule type" value="Genomic_DNA"/>
</dbReference>
<dbReference type="Proteomes" id="UP001289135">
    <property type="component" value="Unassembled WGS sequence"/>
</dbReference>
<dbReference type="PANTHER" id="PTHR11079:SF179">
    <property type="entry name" value="TRNA(ADENINE(34)) DEAMINASE, CHLOROPLASTIC"/>
    <property type="match status" value="1"/>
</dbReference>
<keyword evidence="2" id="KW-0862">Zinc</keyword>
<organism evidence="4 5">
    <name type="scientific">Lyticum sinuosum</name>
    <dbReference type="NCBI Taxonomy" id="1332059"/>
    <lineage>
        <taxon>Bacteria</taxon>
        <taxon>Pseudomonadati</taxon>
        <taxon>Pseudomonadota</taxon>
        <taxon>Alphaproteobacteria</taxon>
        <taxon>Rickettsiales</taxon>
        <taxon>Lyticum</taxon>
    </lineage>
</organism>